<protein>
    <recommendedName>
        <fullName evidence="4">P/Homo B domain-containing protein</fullName>
    </recommendedName>
</protein>
<dbReference type="Proteomes" id="UP000589626">
    <property type="component" value="Unassembled WGS sequence"/>
</dbReference>
<reference evidence="2 3" key="1">
    <citation type="submission" date="2020-08" db="EMBL/GenBank/DDBJ databases">
        <title>Sequencing the genomes of 1000 actinobacteria strains.</title>
        <authorList>
            <person name="Klenk H.-P."/>
        </authorList>
    </citation>
    <scope>NUCLEOTIDE SEQUENCE [LARGE SCALE GENOMIC DNA]</scope>
    <source>
        <strain evidence="2 3">DSM 105498</strain>
    </source>
</reference>
<sequence>MVGGARRDGVRRWLGAMLVVSVGATTMVGTAGPASAGISPYHRFAGTVAGDGSITDGGASCSSTGAPREVSFVVSGVPTGTALTGVRISGLLVSHPQVSDLTATLVAPDGTDHVLFARTGVGADDPDGYDAALVGPYTFSDDHSTEWWTWASGAEVPAGRYFSTAPGTPGGSGPVRTGITAAFAGLTDANGIWRLRFVDHCQGPPGPQGAVHAATLELKTAVDEMSSCIAEGMRTASAQASLVAAETALDSARATLTAAAAQLGAADAARTSTAADAATAMAAAAKTAAAAQAAGHAVTKATKALKQARKKAKKSGKPQAIAKVRKAKKALSANRASRRTATTAAGSAATASASAGAVAATAAGAATQAAAARSTADAAYDLARAGWQSARDRLEQTREAEAFCLDS</sequence>
<organism evidence="2 3">
    <name type="scientific">Nocardioides soli</name>
    <dbReference type="NCBI Taxonomy" id="1036020"/>
    <lineage>
        <taxon>Bacteria</taxon>
        <taxon>Bacillati</taxon>
        <taxon>Actinomycetota</taxon>
        <taxon>Actinomycetes</taxon>
        <taxon>Propionibacteriales</taxon>
        <taxon>Nocardioidaceae</taxon>
        <taxon>Nocardioides</taxon>
    </lineage>
</organism>
<proteinExistence type="predicted"/>
<feature type="compositionally biased region" description="Low complexity" evidence="1">
    <location>
        <begin position="330"/>
        <end position="345"/>
    </location>
</feature>
<dbReference type="Gene3D" id="2.60.120.260">
    <property type="entry name" value="Galactose-binding domain-like"/>
    <property type="match status" value="1"/>
</dbReference>
<evidence type="ECO:0000256" key="1">
    <source>
        <dbReference type="SAM" id="MobiDB-lite"/>
    </source>
</evidence>
<dbReference type="EMBL" id="JACHWR010000004">
    <property type="protein sequence ID" value="MBB3044882.1"/>
    <property type="molecule type" value="Genomic_DNA"/>
</dbReference>
<feature type="compositionally biased region" description="Basic residues" evidence="1">
    <location>
        <begin position="307"/>
        <end position="316"/>
    </location>
</feature>
<gene>
    <name evidence="2" type="ORF">FHU40_004735</name>
</gene>
<feature type="region of interest" description="Disordered" evidence="1">
    <location>
        <begin position="307"/>
        <end position="345"/>
    </location>
</feature>
<accession>A0A7W4Z3E3</accession>
<keyword evidence="3" id="KW-1185">Reference proteome</keyword>
<name>A0A7W4Z3E3_9ACTN</name>
<evidence type="ECO:0000313" key="2">
    <source>
        <dbReference type="EMBL" id="MBB3044882.1"/>
    </source>
</evidence>
<dbReference type="RefSeq" id="WP_183594901.1">
    <property type="nucleotide sequence ID" value="NZ_JACHWR010000004.1"/>
</dbReference>
<dbReference type="AlphaFoldDB" id="A0A7W4Z3E3"/>
<evidence type="ECO:0008006" key="4">
    <source>
        <dbReference type="Google" id="ProtNLM"/>
    </source>
</evidence>
<comment type="caution">
    <text evidence="2">The sequence shown here is derived from an EMBL/GenBank/DDBJ whole genome shotgun (WGS) entry which is preliminary data.</text>
</comment>
<evidence type="ECO:0000313" key="3">
    <source>
        <dbReference type="Proteomes" id="UP000589626"/>
    </source>
</evidence>